<evidence type="ECO:0000256" key="2">
    <source>
        <dbReference type="HAMAP-Rule" id="MF_01074"/>
    </source>
</evidence>
<dbReference type="RefSeq" id="WP_369019372.1">
    <property type="nucleotide sequence ID" value="NZ_CP121689.1"/>
</dbReference>
<evidence type="ECO:0000256" key="1">
    <source>
        <dbReference type="ARBA" id="ARBA00022596"/>
    </source>
</evidence>
<dbReference type="Gene3D" id="3.10.20.300">
    <property type="entry name" value="mk0293 like domain"/>
    <property type="match status" value="1"/>
</dbReference>
<sequence>MNLGAMLDLGVDPDYLREELKKLDLSGYQLKVYQDQRKGIAGTRVEVVVTQHHHASHSHRNFQDIRRIVEESALSERVKKWSLEIFTKLAEAEAKVHGKSIDEVHFHEVGALDSIVDVVGAAICREKLEVDKIVFSPIEVGSGFVECTHGRLPVPAPATAELLRGVPITSESISGELTTPTGAAIAVTFAEEFTAKKSFRILKVGYGVGKRDSKDLPNVLRVFLGEIEEKDSSWEEEQGTVVVETNIDDMSPEVYGYVMEKLFEGGALDVYLIPVIMKKNRPATKVSVLCRDGDAEKITDILFRETTTLGVRKYQVERKLMDRKKVAVQTPYGEVEVKLGLLGNRVLKFKPEYEQCQKIARENGLSLDEVYEMVKEVYKCTYRMDF</sequence>
<dbReference type="NCBIfam" id="TIGR00299">
    <property type="entry name" value="nickel pincer cofactor biosynthesis protein LarC"/>
    <property type="match status" value="1"/>
</dbReference>
<dbReference type="PANTHER" id="PTHR36566:SF1">
    <property type="entry name" value="PYRIDINIUM-3,5-BISTHIOCARBOXYLIC ACID MONONUCLEOTIDE NICKEL INSERTION PROTEIN"/>
    <property type="match status" value="1"/>
</dbReference>
<evidence type="ECO:0000313" key="3">
    <source>
        <dbReference type="EMBL" id="WZL77207.1"/>
    </source>
</evidence>
<dbReference type="Proteomes" id="UP001461341">
    <property type="component" value="Chromosome"/>
</dbReference>
<accession>A0ABZ2YF68</accession>
<dbReference type="HAMAP" id="MF_01074">
    <property type="entry name" value="LarC"/>
    <property type="match status" value="1"/>
</dbReference>
<dbReference type="InterPro" id="IPR002822">
    <property type="entry name" value="Ni_insertion"/>
</dbReference>
<dbReference type="Pfam" id="PF01969">
    <property type="entry name" value="Ni_insertion"/>
    <property type="match status" value="1"/>
</dbReference>
<comment type="similarity">
    <text evidence="2">Belongs to the LarC family.</text>
</comment>
<protein>
    <recommendedName>
        <fullName evidence="2">Putative nickel insertion protein</fullName>
    </recommendedName>
</protein>
<evidence type="ECO:0000313" key="4">
    <source>
        <dbReference type="Proteomes" id="UP001461341"/>
    </source>
</evidence>
<proteinExistence type="inferred from homology"/>
<keyword evidence="4" id="KW-1185">Reference proteome</keyword>
<dbReference type="PANTHER" id="PTHR36566">
    <property type="entry name" value="NICKEL INSERTION PROTEIN-RELATED"/>
    <property type="match status" value="1"/>
</dbReference>
<name>A0ABZ2YF68_9BACT</name>
<keyword evidence="2" id="KW-0456">Lyase</keyword>
<dbReference type="EMBL" id="CP121689">
    <property type="protein sequence ID" value="WZL77207.1"/>
    <property type="molecule type" value="Genomic_DNA"/>
</dbReference>
<dbReference type="Gene3D" id="3.30.70.1380">
    <property type="entry name" value="Transcriptional regulatory protein pf0864 domain like"/>
    <property type="match status" value="1"/>
</dbReference>
<reference evidence="3 4" key="1">
    <citation type="submission" date="2023-03" db="EMBL/GenBank/DDBJ databases">
        <title>Novel Species.</title>
        <authorList>
            <person name="Ma S."/>
        </authorList>
    </citation>
    <scope>NUCLEOTIDE SEQUENCE [LARGE SCALE GENOMIC DNA]</scope>
    <source>
        <strain evidence="3 4">B11</strain>
    </source>
</reference>
<organism evidence="3 4">
    <name type="scientific">Thermatribacter velox</name>
    <dbReference type="NCBI Taxonomy" id="3039681"/>
    <lineage>
        <taxon>Bacteria</taxon>
        <taxon>Pseudomonadati</taxon>
        <taxon>Atribacterota</taxon>
        <taxon>Atribacteria</taxon>
        <taxon>Atribacterales</taxon>
        <taxon>Thermatribacteraceae</taxon>
        <taxon>Thermatribacter</taxon>
    </lineage>
</organism>
<gene>
    <name evidence="3" type="primary">larC</name>
    <name evidence="3" type="ORF">QBE54_01415</name>
</gene>
<keyword evidence="1 2" id="KW-0533">Nickel</keyword>